<comment type="caution">
    <text evidence="2">The sequence shown here is derived from an EMBL/GenBank/DDBJ whole genome shotgun (WGS) entry which is preliminary data.</text>
</comment>
<evidence type="ECO:0000256" key="1">
    <source>
        <dbReference type="SAM" id="MobiDB-lite"/>
    </source>
</evidence>
<organism evidence="2 3">
    <name type="scientific">Linnemannia gamsii</name>
    <dbReference type="NCBI Taxonomy" id="64522"/>
    <lineage>
        <taxon>Eukaryota</taxon>
        <taxon>Fungi</taxon>
        <taxon>Fungi incertae sedis</taxon>
        <taxon>Mucoromycota</taxon>
        <taxon>Mortierellomycotina</taxon>
        <taxon>Mortierellomycetes</taxon>
        <taxon>Mortierellales</taxon>
        <taxon>Mortierellaceae</taxon>
        <taxon>Linnemannia</taxon>
    </lineage>
</organism>
<gene>
    <name evidence="2" type="ORF">BGZ97_003516</name>
</gene>
<feature type="region of interest" description="Disordered" evidence="1">
    <location>
        <begin position="262"/>
        <end position="300"/>
    </location>
</feature>
<feature type="compositionally biased region" description="Acidic residues" evidence="1">
    <location>
        <begin position="238"/>
        <end position="251"/>
    </location>
</feature>
<name>A0A9P6QUE3_9FUNG</name>
<keyword evidence="3" id="KW-1185">Reference proteome</keyword>
<feature type="compositionally biased region" description="Polar residues" evidence="1">
    <location>
        <begin position="196"/>
        <end position="205"/>
    </location>
</feature>
<proteinExistence type="predicted"/>
<feature type="region of interest" description="Disordered" evidence="1">
    <location>
        <begin position="238"/>
        <end position="257"/>
    </location>
</feature>
<feature type="region of interest" description="Disordered" evidence="1">
    <location>
        <begin position="28"/>
        <end position="50"/>
    </location>
</feature>
<evidence type="ECO:0000313" key="2">
    <source>
        <dbReference type="EMBL" id="KAG0299833.1"/>
    </source>
</evidence>
<protein>
    <submittedName>
        <fullName evidence="2">Uncharacterized protein</fullName>
    </submittedName>
</protein>
<dbReference type="Proteomes" id="UP000823405">
    <property type="component" value="Unassembled WGS sequence"/>
</dbReference>
<feature type="region of interest" description="Disordered" evidence="1">
    <location>
        <begin position="196"/>
        <end position="225"/>
    </location>
</feature>
<evidence type="ECO:0000313" key="3">
    <source>
        <dbReference type="Proteomes" id="UP000823405"/>
    </source>
</evidence>
<dbReference type="OrthoDB" id="2448377at2759"/>
<sequence>MAPPSAPLPPAFPKTSIAWAPITIGNKRKTTSFEPASIPPSKESRSGADDTLFQGGRELWLAKRLTDPDIYVPLQASKGSPSPPGVRFKTKAAVHRYLASEFNQQREHAGFVVDEGKIKNKIAKISQHFKLAHRFRHASGVGETDEMTWRDVVKERCTHYFILEPVWSSVWGDGITLCADSLTYLSDNIIADGNLNGSRPTGSTQHHSDGSSEDERSDADTRSGHDQGWADVIAATEDDNAGDAAEEELDESPERVRYHTATRVTPAFGSHETTLPQADPDEGQMDGSEGSKAPTKSPRSDLLQELNALGRYEIDARKQMEIRQMDFRKEMEMRRMDLIEKTELAEIELRKAIRLAEINAVTKQEKALLEREEFCLEVEKRVLAKEKELERLLDIARKQLGAYPTPSTVQ</sequence>
<dbReference type="AlphaFoldDB" id="A0A9P6QUE3"/>
<reference evidence="2" key="1">
    <citation type="journal article" date="2020" name="Fungal Divers.">
        <title>Resolving the Mortierellaceae phylogeny through synthesis of multi-gene phylogenetics and phylogenomics.</title>
        <authorList>
            <person name="Vandepol N."/>
            <person name="Liber J."/>
            <person name="Desiro A."/>
            <person name="Na H."/>
            <person name="Kennedy M."/>
            <person name="Barry K."/>
            <person name="Grigoriev I.V."/>
            <person name="Miller A.N."/>
            <person name="O'Donnell K."/>
            <person name="Stajich J.E."/>
            <person name="Bonito G."/>
        </authorList>
    </citation>
    <scope>NUCLEOTIDE SEQUENCE</scope>
    <source>
        <strain evidence="2">NVP60</strain>
    </source>
</reference>
<accession>A0A9P6QUE3</accession>
<dbReference type="EMBL" id="JAAAIN010001835">
    <property type="protein sequence ID" value="KAG0299833.1"/>
    <property type="molecule type" value="Genomic_DNA"/>
</dbReference>
<feature type="compositionally biased region" description="Basic and acidic residues" evidence="1">
    <location>
        <begin position="206"/>
        <end position="225"/>
    </location>
</feature>